<name>A0A2P4PDA4_RHIID</name>
<organism evidence="1 2">
    <name type="scientific">Rhizophagus irregularis (strain DAOM 181602 / DAOM 197198 / MUCL 43194)</name>
    <name type="common">Arbuscular mycorrhizal fungus</name>
    <name type="synonym">Glomus intraradices</name>
    <dbReference type="NCBI Taxonomy" id="747089"/>
    <lineage>
        <taxon>Eukaryota</taxon>
        <taxon>Fungi</taxon>
        <taxon>Fungi incertae sedis</taxon>
        <taxon>Mucoromycota</taxon>
        <taxon>Glomeromycotina</taxon>
        <taxon>Glomeromycetes</taxon>
        <taxon>Glomerales</taxon>
        <taxon>Glomeraceae</taxon>
        <taxon>Rhizophagus</taxon>
    </lineage>
</organism>
<keyword evidence="2" id="KW-1185">Reference proteome</keyword>
<sequence length="63" mass="7870">MKEKRVEYLAIEGYIEIQASTYRDKKELFFMTDELKEFESYNIKVKEYNNLYVRAYEFIDEMY</sequence>
<reference evidence="1 2" key="2">
    <citation type="journal article" date="2018" name="New Phytol.">
        <title>High intraspecific genome diversity in the model arbuscular mycorrhizal symbiont Rhizophagus irregularis.</title>
        <authorList>
            <person name="Chen E.C.H."/>
            <person name="Morin E."/>
            <person name="Beaudet D."/>
            <person name="Noel J."/>
            <person name="Yildirir G."/>
            <person name="Ndikumana S."/>
            <person name="Charron P."/>
            <person name="St-Onge C."/>
            <person name="Giorgi J."/>
            <person name="Kruger M."/>
            <person name="Marton T."/>
            <person name="Ropars J."/>
            <person name="Grigoriev I.V."/>
            <person name="Hainaut M."/>
            <person name="Henrissat B."/>
            <person name="Roux C."/>
            <person name="Martin F."/>
            <person name="Corradi N."/>
        </authorList>
    </citation>
    <scope>NUCLEOTIDE SEQUENCE [LARGE SCALE GENOMIC DNA]</scope>
    <source>
        <strain evidence="1 2">DAOM 197198</strain>
    </source>
</reference>
<comment type="caution">
    <text evidence="1">The sequence shown here is derived from an EMBL/GenBank/DDBJ whole genome shotgun (WGS) entry which is preliminary data.</text>
</comment>
<gene>
    <name evidence="1" type="ORF">GLOIN_2v1687112</name>
</gene>
<evidence type="ECO:0000313" key="1">
    <source>
        <dbReference type="EMBL" id="POG63376.1"/>
    </source>
</evidence>
<evidence type="ECO:0000313" key="2">
    <source>
        <dbReference type="Proteomes" id="UP000018888"/>
    </source>
</evidence>
<proteinExistence type="predicted"/>
<dbReference type="Proteomes" id="UP000018888">
    <property type="component" value="Unassembled WGS sequence"/>
</dbReference>
<dbReference type="AlphaFoldDB" id="A0A2P4PDA4"/>
<protein>
    <submittedName>
        <fullName evidence="1">Uncharacterized protein</fullName>
    </submittedName>
</protein>
<accession>A0A2P4PDA4</accession>
<reference evidence="1 2" key="1">
    <citation type="journal article" date="2013" name="Proc. Natl. Acad. Sci. U.S.A.">
        <title>Genome of an arbuscular mycorrhizal fungus provides insight into the oldest plant symbiosis.</title>
        <authorList>
            <person name="Tisserant E."/>
            <person name="Malbreil M."/>
            <person name="Kuo A."/>
            <person name="Kohler A."/>
            <person name="Symeonidi A."/>
            <person name="Balestrini R."/>
            <person name="Charron P."/>
            <person name="Duensing N."/>
            <person name="Frei Dit Frey N."/>
            <person name="Gianinazzi-Pearson V."/>
            <person name="Gilbert L.B."/>
            <person name="Handa Y."/>
            <person name="Herr J.R."/>
            <person name="Hijri M."/>
            <person name="Koul R."/>
            <person name="Kawaguchi M."/>
            <person name="Krajinski F."/>
            <person name="Lammers P.J."/>
            <person name="Masclaux F.G."/>
            <person name="Murat C."/>
            <person name="Morin E."/>
            <person name="Ndikumana S."/>
            <person name="Pagni M."/>
            <person name="Petitpierre D."/>
            <person name="Requena N."/>
            <person name="Rosikiewicz P."/>
            <person name="Riley R."/>
            <person name="Saito K."/>
            <person name="San Clemente H."/>
            <person name="Shapiro H."/>
            <person name="van Tuinen D."/>
            <person name="Becard G."/>
            <person name="Bonfante P."/>
            <person name="Paszkowski U."/>
            <person name="Shachar-Hill Y.Y."/>
            <person name="Tuskan G.A."/>
            <person name="Young P.W."/>
            <person name="Sanders I.R."/>
            <person name="Henrissat B."/>
            <person name="Rensing S.A."/>
            <person name="Grigoriev I.V."/>
            <person name="Corradi N."/>
            <person name="Roux C."/>
            <person name="Martin F."/>
        </authorList>
    </citation>
    <scope>NUCLEOTIDE SEQUENCE [LARGE SCALE GENOMIC DNA]</scope>
    <source>
        <strain evidence="1 2">DAOM 197198</strain>
    </source>
</reference>
<dbReference type="EMBL" id="AUPC02000269">
    <property type="protein sequence ID" value="POG63376.1"/>
    <property type="molecule type" value="Genomic_DNA"/>
</dbReference>